<evidence type="ECO:0000313" key="2">
    <source>
        <dbReference type="EMBL" id="UNP31789.1"/>
    </source>
</evidence>
<dbReference type="InterPro" id="IPR006311">
    <property type="entry name" value="TAT_signal"/>
</dbReference>
<protein>
    <recommendedName>
        <fullName evidence="4">Alpha-L-arabinofuranosidase</fullName>
    </recommendedName>
</protein>
<dbReference type="SUPFAM" id="SSF51445">
    <property type="entry name" value="(Trans)glycosidases"/>
    <property type="match status" value="1"/>
</dbReference>
<dbReference type="Gene3D" id="2.60.40.1180">
    <property type="entry name" value="Golgi alpha-mannosidase II"/>
    <property type="match status" value="1"/>
</dbReference>
<proteinExistence type="predicted"/>
<sequence length="476" mass="50574">MHRAVPTPRRRLLSGLLSAALLALSSSAVASSAAAPVANVFVDFTAHGQPTSTYSLGSTISTFAEGGSNLIKGPDSGQWRQYLADLGPLVWRIPLFHHDGQVGSSAGGIHGGNEGEAYIRAIKGINGIPMIAVGGSSNDNDIRASDAAALVRYFNDNGGQRGGPVVDYIIGNEPDNGFGMDPYIFGGNGSDGFHAIATAMRQSSAQPLSLAGPSLVTWADYKYGDFRKFFAASHADTDVVDFHKYGSGSALGNLGTTADYGAAIAWLRQEITQYFGDRANGVAIQLGEFNYNAWYDPGWRGSFYTSRNTVHTASLIGHVLRAGGSAYQYSDNNGPLGLISDGTDRNDQPAGQRLRLPAYWGLSAWSGGAWSRRYGEFMVGASTQLADLEVFATDNAKKIVLVNKSENTDRQAVIALTGSTSGRYSAWRYTRGMDPANFATGAQYQPPARIANAAAFSQGRITVAVPWMSVVVIDVN</sequence>
<dbReference type="InterPro" id="IPR013780">
    <property type="entry name" value="Glyco_hydro_b"/>
</dbReference>
<dbReference type="RefSeq" id="WP_148648852.1">
    <property type="nucleotide sequence ID" value="NZ_CP011131.1"/>
</dbReference>
<dbReference type="InterPro" id="IPR017853">
    <property type="entry name" value="GH"/>
</dbReference>
<reference evidence="2 3" key="1">
    <citation type="submission" date="2022-03" db="EMBL/GenBank/DDBJ databases">
        <title>Complete genome sequence of Lysobacter capsici VKM B-2533 and Lysobacter gummosus 10.1.1, promising sources of lytic agents.</title>
        <authorList>
            <person name="Tarlachkov S.V."/>
            <person name="Kudryakova I.V."/>
            <person name="Afoshin A.S."/>
            <person name="Leontyevskaya E.A."/>
            <person name="Leontyevskaya N.V."/>
        </authorList>
    </citation>
    <scope>NUCLEOTIDE SEQUENCE [LARGE SCALE GENOMIC DNA]</scope>
    <source>
        <strain evidence="2 3">10.1.1</strain>
    </source>
</reference>
<gene>
    <name evidence="2" type="ORF">MOV92_11295</name>
</gene>
<accession>A0ABY3XJI9</accession>
<dbReference type="PROSITE" id="PS51318">
    <property type="entry name" value="TAT"/>
    <property type="match status" value="1"/>
</dbReference>
<dbReference type="Gene3D" id="3.20.20.80">
    <property type="entry name" value="Glycosidases"/>
    <property type="match status" value="1"/>
</dbReference>
<name>A0ABY3XJI9_9GAMM</name>
<dbReference type="EMBL" id="CP093547">
    <property type="protein sequence ID" value="UNP31789.1"/>
    <property type="molecule type" value="Genomic_DNA"/>
</dbReference>
<evidence type="ECO:0008006" key="4">
    <source>
        <dbReference type="Google" id="ProtNLM"/>
    </source>
</evidence>
<keyword evidence="3" id="KW-1185">Reference proteome</keyword>
<organism evidence="2 3">
    <name type="scientific">Lysobacter gummosus</name>
    <dbReference type="NCBI Taxonomy" id="262324"/>
    <lineage>
        <taxon>Bacteria</taxon>
        <taxon>Pseudomonadati</taxon>
        <taxon>Pseudomonadota</taxon>
        <taxon>Gammaproteobacteria</taxon>
        <taxon>Lysobacterales</taxon>
        <taxon>Lysobacteraceae</taxon>
        <taxon>Lysobacter</taxon>
    </lineage>
</organism>
<feature type="signal peptide" evidence="1">
    <location>
        <begin position="1"/>
        <end position="30"/>
    </location>
</feature>
<dbReference type="Proteomes" id="UP000829194">
    <property type="component" value="Chromosome"/>
</dbReference>
<feature type="chain" id="PRO_5046249846" description="Alpha-L-arabinofuranosidase" evidence="1">
    <location>
        <begin position="31"/>
        <end position="476"/>
    </location>
</feature>
<evidence type="ECO:0000256" key="1">
    <source>
        <dbReference type="SAM" id="SignalP"/>
    </source>
</evidence>
<evidence type="ECO:0000313" key="3">
    <source>
        <dbReference type="Proteomes" id="UP000829194"/>
    </source>
</evidence>
<keyword evidence="1" id="KW-0732">Signal</keyword>